<organism evidence="2 3">
    <name type="scientific">Streptomyces albiaxialis</name>
    <dbReference type="NCBI Taxonomy" id="329523"/>
    <lineage>
        <taxon>Bacteria</taxon>
        <taxon>Bacillati</taxon>
        <taxon>Actinomycetota</taxon>
        <taxon>Actinomycetes</taxon>
        <taxon>Kitasatosporales</taxon>
        <taxon>Streptomycetaceae</taxon>
        <taxon>Streptomyces</taxon>
    </lineage>
</organism>
<keyword evidence="3" id="KW-1185">Reference proteome</keyword>
<evidence type="ECO:0008006" key="4">
    <source>
        <dbReference type="Google" id="ProtNLM"/>
    </source>
</evidence>
<evidence type="ECO:0000313" key="2">
    <source>
        <dbReference type="EMBL" id="GAA2092753.1"/>
    </source>
</evidence>
<dbReference type="Pfam" id="PF13560">
    <property type="entry name" value="HTH_31"/>
    <property type="match status" value="1"/>
</dbReference>
<dbReference type="RefSeq" id="WP_344532460.1">
    <property type="nucleotide sequence ID" value="NZ_BAAAPE010000015.1"/>
</dbReference>
<dbReference type="InterPro" id="IPR001387">
    <property type="entry name" value="Cro/C1-type_HTH"/>
</dbReference>
<proteinExistence type="predicted"/>
<comment type="caution">
    <text evidence="2">The sequence shown here is derived from an EMBL/GenBank/DDBJ whole genome shotgun (WGS) entry which is preliminary data.</text>
</comment>
<dbReference type="CDD" id="cd00093">
    <property type="entry name" value="HTH_XRE"/>
    <property type="match status" value="1"/>
</dbReference>
<dbReference type="CDD" id="cd00161">
    <property type="entry name" value="beta-trefoil_Ricin-like"/>
    <property type="match status" value="1"/>
</dbReference>
<sequence>MGVEDELSPDSARSTAEFLGLLKELRVRSGLTYRQLEERAARSGDPLPRSTVSAMLRGRTLPRHELLAAYVRACGDGDRLTAWLEARDRLAARPPDAPPTAPQAEGNDPPPPTAPRLPNPRKLTVPVSIVAAILLVTTVWFLASGNDTGDGGDRVGGTGARTTADESVSERSGSEGSGPSSGRSPSARKGLAAEVVRGAVRIRPLSAPRLCLTDGHVEDGRYEPLVAVQRPCDRTAPQKTVVRAVPGSEAHRVEWRHPEFGTGCLKVLEHGPGTGLLEPWDACEKATPFRFERTAPGSDTYALRIDEERCVAIRGGSGKEGAEAVARKCADERAQRFRVEPAP</sequence>
<evidence type="ECO:0000256" key="1">
    <source>
        <dbReference type="SAM" id="MobiDB-lite"/>
    </source>
</evidence>
<feature type="region of interest" description="Disordered" evidence="1">
    <location>
        <begin position="146"/>
        <end position="190"/>
    </location>
</feature>
<dbReference type="Proteomes" id="UP001500016">
    <property type="component" value="Unassembled WGS sequence"/>
</dbReference>
<accession>A0ABN2WKA3</accession>
<dbReference type="EMBL" id="BAAAPE010000015">
    <property type="protein sequence ID" value="GAA2092753.1"/>
    <property type="molecule type" value="Genomic_DNA"/>
</dbReference>
<feature type="compositionally biased region" description="Pro residues" evidence="1">
    <location>
        <begin position="108"/>
        <end position="118"/>
    </location>
</feature>
<feature type="region of interest" description="Disordered" evidence="1">
    <location>
        <begin position="92"/>
        <end position="120"/>
    </location>
</feature>
<name>A0ABN2WKA3_9ACTN</name>
<gene>
    <name evidence="2" type="ORF">GCM10009801_59470</name>
</gene>
<protein>
    <recommendedName>
        <fullName evidence="4">HTH cro/C1-type domain-containing protein</fullName>
    </recommendedName>
</protein>
<reference evidence="2 3" key="1">
    <citation type="journal article" date="2019" name="Int. J. Syst. Evol. Microbiol.">
        <title>The Global Catalogue of Microorganisms (GCM) 10K type strain sequencing project: providing services to taxonomists for standard genome sequencing and annotation.</title>
        <authorList>
            <consortium name="The Broad Institute Genomics Platform"/>
            <consortium name="The Broad Institute Genome Sequencing Center for Infectious Disease"/>
            <person name="Wu L."/>
            <person name="Ma J."/>
        </authorList>
    </citation>
    <scope>NUCLEOTIDE SEQUENCE [LARGE SCALE GENOMIC DNA]</scope>
    <source>
        <strain evidence="2 3">JCM 15478</strain>
    </source>
</reference>
<evidence type="ECO:0000313" key="3">
    <source>
        <dbReference type="Proteomes" id="UP001500016"/>
    </source>
</evidence>